<feature type="domain" description="Helicase XPB/Ssl2 N-terminal" evidence="2">
    <location>
        <begin position="465"/>
        <end position="587"/>
    </location>
</feature>
<sequence length="747" mass="78441">MTVPLVDWLRAQDDETLAALLRLRPDLAVPPPADVTVLATRAGIRASVHRASDDLDTVALAVLEALVVADADRVAAERAEVARLLGPDVTAAALDAALAALQARALVWGDEAGLRVVPAARDVVPAYPGNLGRRAGGPAASSGLPGLLEGLPPEERRVLDALIAGPPIGRSRSAAEPDSPVGRLLDKGLLIRLDTETVELPQQVGIALRGERPMGRIEATPPALSTRERPASQVDGTAGGAAMELLRRVERLVELWGTAPPTVLRSGGLGVRDLRRTARELETDEAGAALIVEVALAADLLGQSDSPNPDWLPTTAADAWSAAGIEQRWVALARAWLELPRLPGLVGRRDDADRPINALSETLRRPVAPRDRKRVLAALADLPPGTAVTTPEALGDLLAWRAPRRGGRLRDEIVRWTLEEGTLIGVVALDALAEPGRALLAAAPGENGPVVAALRAVLPEPVDTVLLQADLTAVAPGPLVTALARELQLMADVESAGGATVYRFSEASVRRALDSGRSVTDLKELLEAKSSTPVPQALTYLIEDVGRRHGRLRGGVASAFLRSDDEVLLSEVLAHPETAALELRRIAPTVAVSPAPLAELLDGLRAAGFSPAAEDASGGVLDLGPRGARTDPRRPRNRSVLADPSEERIDAVVAKMRAGDALAAARRGAGNALPANGSSHTLATLQEAARAQRQVWIGYVDGHGVQGERVLAPLTVGGGIVEGRDAVDGEVYRLPLHRITRIALIES</sequence>
<dbReference type="Proteomes" id="UP001143463">
    <property type="component" value="Unassembled WGS sequence"/>
</dbReference>
<evidence type="ECO:0000313" key="4">
    <source>
        <dbReference type="Proteomes" id="UP001143463"/>
    </source>
</evidence>
<dbReference type="RefSeq" id="WP_037048691.1">
    <property type="nucleotide sequence ID" value="NZ_BAAAUZ010000071.1"/>
</dbReference>
<feature type="region of interest" description="Disordered" evidence="1">
    <location>
        <begin position="615"/>
        <end position="643"/>
    </location>
</feature>
<reference evidence="3" key="2">
    <citation type="submission" date="2023-01" db="EMBL/GenBank/DDBJ databases">
        <authorList>
            <person name="Sun Q."/>
            <person name="Evtushenko L."/>
        </authorList>
    </citation>
    <scope>NUCLEOTIDE SEQUENCE</scope>
    <source>
        <strain evidence="3">VKM Ac-1069</strain>
    </source>
</reference>
<proteinExistence type="predicted"/>
<dbReference type="InterPro" id="IPR032830">
    <property type="entry name" value="XPB/Ssl2_N"/>
</dbReference>
<reference evidence="3" key="1">
    <citation type="journal article" date="2014" name="Int. J. Syst. Evol. Microbiol.">
        <title>Complete genome sequence of Corynebacterium casei LMG S-19264T (=DSM 44701T), isolated from a smear-ripened cheese.</title>
        <authorList>
            <consortium name="US DOE Joint Genome Institute (JGI-PGF)"/>
            <person name="Walter F."/>
            <person name="Albersmeier A."/>
            <person name="Kalinowski J."/>
            <person name="Ruckert C."/>
        </authorList>
    </citation>
    <scope>NUCLEOTIDE SEQUENCE</scope>
    <source>
        <strain evidence="3">VKM Ac-1069</strain>
    </source>
</reference>
<keyword evidence="4" id="KW-1185">Reference proteome</keyword>
<accession>A0A9W6L5R3</accession>
<organism evidence="3 4">
    <name type="scientific">Pseudonocardia halophobica</name>
    <dbReference type="NCBI Taxonomy" id="29401"/>
    <lineage>
        <taxon>Bacteria</taxon>
        <taxon>Bacillati</taxon>
        <taxon>Actinomycetota</taxon>
        <taxon>Actinomycetes</taxon>
        <taxon>Pseudonocardiales</taxon>
        <taxon>Pseudonocardiaceae</taxon>
        <taxon>Pseudonocardia</taxon>
    </lineage>
</organism>
<comment type="caution">
    <text evidence="3">The sequence shown here is derived from an EMBL/GenBank/DDBJ whole genome shotgun (WGS) entry which is preliminary data.</text>
</comment>
<dbReference type="AlphaFoldDB" id="A0A9W6L5R3"/>
<evidence type="ECO:0000259" key="2">
    <source>
        <dbReference type="Pfam" id="PF13625"/>
    </source>
</evidence>
<evidence type="ECO:0000313" key="3">
    <source>
        <dbReference type="EMBL" id="GLL13748.1"/>
    </source>
</evidence>
<name>A0A9W6L5R3_9PSEU</name>
<protein>
    <recommendedName>
        <fullName evidence="2">Helicase XPB/Ssl2 N-terminal domain-containing protein</fullName>
    </recommendedName>
</protein>
<dbReference type="EMBL" id="BSFQ01000024">
    <property type="protein sequence ID" value="GLL13748.1"/>
    <property type="molecule type" value="Genomic_DNA"/>
</dbReference>
<evidence type="ECO:0000256" key="1">
    <source>
        <dbReference type="SAM" id="MobiDB-lite"/>
    </source>
</evidence>
<gene>
    <name evidence="3" type="ORF">GCM10017577_48920</name>
</gene>
<dbReference type="Pfam" id="PF13625">
    <property type="entry name" value="Helicase_C_3"/>
    <property type="match status" value="1"/>
</dbReference>